<dbReference type="EMBL" id="GGEC01063200">
    <property type="protein sequence ID" value="MBX43684.1"/>
    <property type="molecule type" value="Transcribed_RNA"/>
</dbReference>
<protein>
    <submittedName>
        <fullName evidence="1">Uncharacterized protein</fullName>
    </submittedName>
</protein>
<name>A0A2P2NMR0_RHIMU</name>
<proteinExistence type="predicted"/>
<accession>A0A2P2NMR0</accession>
<sequence length="58" mass="6727">MTRYQVGLNTLLCRKFHFQDLREVRMVDYCRSKCPQKSLAAEEQESKWGLGAGFMGLV</sequence>
<organism evidence="1">
    <name type="scientific">Rhizophora mucronata</name>
    <name type="common">Asiatic mangrove</name>
    <dbReference type="NCBI Taxonomy" id="61149"/>
    <lineage>
        <taxon>Eukaryota</taxon>
        <taxon>Viridiplantae</taxon>
        <taxon>Streptophyta</taxon>
        <taxon>Embryophyta</taxon>
        <taxon>Tracheophyta</taxon>
        <taxon>Spermatophyta</taxon>
        <taxon>Magnoliopsida</taxon>
        <taxon>eudicotyledons</taxon>
        <taxon>Gunneridae</taxon>
        <taxon>Pentapetalae</taxon>
        <taxon>rosids</taxon>
        <taxon>fabids</taxon>
        <taxon>Malpighiales</taxon>
        <taxon>Rhizophoraceae</taxon>
        <taxon>Rhizophora</taxon>
    </lineage>
</organism>
<evidence type="ECO:0000313" key="1">
    <source>
        <dbReference type="EMBL" id="MBX43684.1"/>
    </source>
</evidence>
<reference evidence="1" key="1">
    <citation type="submission" date="2018-02" db="EMBL/GenBank/DDBJ databases">
        <title>Rhizophora mucronata_Transcriptome.</title>
        <authorList>
            <person name="Meera S.P."/>
            <person name="Sreeshan A."/>
            <person name="Augustine A."/>
        </authorList>
    </citation>
    <scope>NUCLEOTIDE SEQUENCE</scope>
    <source>
        <tissue evidence="1">Leaf</tissue>
    </source>
</reference>
<dbReference type="AlphaFoldDB" id="A0A2P2NMR0"/>